<feature type="region of interest" description="Disordered" evidence="1">
    <location>
        <begin position="25"/>
        <end position="56"/>
    </location>
</feature>
<proteinExistence type="predicted"/>
<keyword evidence="3" id="KW-1185">Reference proteome</keyword>
<dbReference type="PANTHER" id="PTHR21344">
    <property type="entry name" value="RAL GTPASE-ACTIVATING PROTEIN SUBUNIT BETA"/>
    <property type="match status" value="1"/>
</dbReference>
<accession>A0ABV0PTA1</accession>
<reference evidence="2 3" key="1">
    <citation type="submission" date="2021-06" db="EMBL/GenBank/DDBJ databases">
        <authorList>
            <person name="Palmer J.M."/>
        </authorList>
    </citation>
    <scope>NUCLEOTIDE SEQUENCE [LARGE SCALE GENOMIC DNA]</scope>
    <source>
        <strain evidence="2 3">GA_2019</strain>
        <tissue evidence="2">Muscle</tissue>
    </source>
</reference>
<comment type="caution">
    <text evidence="2">The sequence shown here is derived from an EMBL/GenBank/DDBJ whole genome shotgun (WGS) entry which is preliminary data.</text>
</comment>
<sequence length="120" mass="12758">AMLNIVQDSALLEAIGAQTETGSIDGNHVTLRSHSRTNSGISFNSGGSTEATSPDCERPAQALLRDYDTAAGLLVRSIHLVTQRLNSQWRQDMSISLAALELLAGLAKVSTIDGQKLLIL</sequence>
<feature type="compositionally biased region" description="Polar residues" evidence="1">
    <location>
        <begin position="25"/>
        <end position="52"/>
    </location>
</feature>
<protein>
    <submittedName>
        <fullName evidence="2">Uncharacterized protein</fullName>
    </submittedName>
</protein>
<gene>
    <name evidence="2" type="ORF">GOODEAATRI_030773</name>
</gene>
<feature type="non-terminal residue" evidence="2">
    <location>
        <position position="1"/>
    </location>
</feature>
<dbReference type="EMBL" id="JAHRIO010084940">
    <property type="protein sequence ID" value="MEQ2186653.1"/>
    <property type="molecule type" value="Genomic_DNA"/>
</dbReference>
<feature type="non-terminal residue" evidence="2">
    <location>
        <position position="120"/>
    </location>
</feature>
<dbReference type="PANTHER" id="PTHR21344:SF1">
    <property type="entry name" value="RAL GTPASE-ACTIVATING PROTEIN SUBUNIT BETA"/>
    <property type="match status" value="1"/>
</dbReference>
<dbReference type="InterPro" id="IPR039930">
    <property type="entry name" value="RALGAPB"/>
</dbReference>
<evidence type="ECO:0000313" key="3">
    <source>
        <dbReference type="Proteomes" id="UP001476798"/>
    </source>
</evidence>
<name>A0ABV0PTA1_9TELE</name>
<evidence type="ECO:0000256" key="1">
    <source>
        <dbReference type="SAM" id="MobiDB-lite"/>
    </source>
</evidence>
<dbReference type="Proteomes" id="UP001476798">
    <property type="component" value="Unassembled WGS sequence"/>
</dbReference>
<organism evidence="2 3">
    <name type="scientific">Goodea atripinnis</name>
    <dbReference type="NCBI Taxonomy" id="208336"/>
    <lineage>
        <taxon>Eukaryota</taxon>
        <taxon>Metazoa</taxon>
        <taxon>Chordata</taxon>
        <taxon>Craniata</taxon>
        <taxon>Vertebrata</taxon>
        <taxon>Euteleostomi</taxon>
        <taxon>Actinopterygii</taxon>
        <taxon>Neopterygii</taxon>
        <taxon>Teleostei</taxon>
        <taxon>Neoteleostei</taxon>
        <taxon>Acanthomorphata</taxon>
        <taxon>Ovalentaria</taxon>
        <taxon>Atherinomorphae</taxon>
        <taxon>Cyprinodontiformes</taxon>
        <taxon>Goodeidae</taxon>
        <taxon>Goodea</taxon>
    </lineage>
</organism>
<evidence type="ECO:0000313" key="2">
    <source>
        <dbReference type="EMBL" id="MEQ2186653.1"/>
    </source>
</evidence>